<gene>
    <name evidence="3" type="ORF">HPB48_004610</name>
</gene>
<dbReference type="VEuPathDB" id="VectorBase:HLOH_053603"/>
<evidence type="ECO:0000259" key="2">
    <source>
        <dbReference type="Pfam" id="PF13837"/>
    </source>
</evidence>
<evidence type="ECO:0000313" key="4">
    <source>
        <dbReference type="Proteomes" id="UP000821853"/>
    </source>
</evidence>
<dbReference type="EMBL" id="JABSTR010000006">
    <property type="protein sequence ID" value="KAH9372665.1"/>
    <property type="molecule type" value="Genomic_DNA"/>
</dbReference>
<feature type="domain" description="Myb/SANT-like DNA-binding" evidence="2">
    <location>
        <begin position="18"/>
        <end position="101"/>
    </location>
</feature>
<sequence>MSPCAITKHLFFSDETGPWEEGETRLLLMLYARYSSKVGPMKKFRSKRVMYEHISKEILQSTGIYRTQTQCESRFKTIAKRKKNQDTNNRTSGQTRCQVSYEEEFAQIRAADDSIEPEVLRGVHSVTYKTAPKPTDEASTSTSTTAPSDTTVAPNLWMIPEVRLLRMQAINNEKEGTKMKLAATTLAE</sequence>
<name>A0A9J6GCW6_HAELO</name>
<feature type="compositionally biased region" description="Low complexity" evidence="1">
    <location>
        <begin position="137"/>
        <end position="151"/>
    </location>
</feature>
<dbReference type="InterPro" id="IPR044822">
    <property type="entry name" value="Myb_DNA-bind_4"/>
</dbReference>
<dbReference type="AlphaFoldDB" id="A0A9J6GCW6"/>
<dbReference type="OrthoDB" id="6771731at2759"/>
<evidence type="ECO:0000313" key="3">
    <source>
        <dbReference type="EMBL" id="KAH9372665.1"/>
    </source>
</evidence>
<evidence type="ECO:0000256" key="1">
    <source>
        <dbReference type="SAM" id="MobiDB-lite"/>
    </source>
</evidence>
<feature type="region of interest" description="Disordered" evidence="1">
    <location>
        <begin position="128"/>
        <end position="152"/>
    </location>
</feature>
<dbReference type="Proteomes" id="UP000821853">
    <property type="component" value="Chromosome 4"/>
</dbReference>
<accession>A0A9J6GCW6</accession>
<organism evidence="3 4">
    <name type="scientific">Haemaphysalis longicornis</name>
    <name type="common">Bush tick</name>
    <dbReference type="NCBI Taxonomy" id="44386"/>
    <lineage>
        <taxon>Eukaryota</taxon>
        <taxon>Metazoa</taxon>
        <taxon>Ecdysozoa</taxon>
        <taxon>Arthropoda</taxon>
        <taxon>Chelicerata</taxon>
        <taxon>Arachnida</taxon>
        <taxon>Acari</taxon>
        <taxon>Parasitiformes</taxon>
        <taxon>Ixodida</taxon>
        <taxon>Ixodoidea</taxon>
        <taxon>Ixodidae</taxon>
        <taxon>Haemaphysalinae</taxon>
        <taxon>Haemaphysalis</taxon>
    </lineage>
</organism>
<proteinExistence type="predicted"/>
<reference evidence="3 4" key="1">
    <citation type="journal article" date="2020" name="Cell">
        <title>Large-Scale Comparative Analyses of Tick Genomes Elucidate Their Genetic Diversity and Vector Capacities.</title>
        <authorList>
            <consortium name="Tick Genome and Microbiome Consortium (TIGMIC)"/>
            <person name="Jia N."/>
            <person name="Wang J."/>
            <person name="Shi W."/>
            <person name="Du L."/>
            <person name="Sun Y."/>
            <person name="Zhan W."/>
            <person name="Jiang J.F."/>
            <person name="Wang Q."/>
            <person name="Zhang B."/>
            <person name="Ji P."/>
            <person name="Bell-Sakyi L."/>
            <person name="Cui X.M."/>
            <person name="Yuan T.T."/>
            <person name="Jiang B.G."/>
            <person name="Yang W.F."/>
            <person name="Lam T.T."/>
            <person name="Chang Q.C."/>
            <person name="Ding S.J."/>
            <person name="Wang X.J."/>
            <person name="Zhu J.G."/>
            <person name="Ruan X.D."/>
            <person name="Zhao L."/>
            <person name="Wei J.T."/>
            <person name="Ye R.Z."/>
            <person name="Que T.C."/>
            <person name="Du C.H."/>
            <person name="Zhou Y.H."/>
            <person name="Cheng J.X."/>
            <person name="Dai P.F."/>
            <person name="Guo W.B."/>
            <person name="Han X.H."/>
            <person name="Huang E.J."/>
            <person name="Li L.F."/>
            <person name="Wei W."/>
            <person name="Gao Y.C."/>
            <person name="Liu J.Z."/>
            <person name="Shao H.Z."/>
            <person name="Wang X."/>
            <person name="Wang C.C."/>
            <person name="Yang T.C."/>
            <person name="Huo Q.B."/>
            <person name="Li W."/>
            <person name="Chen H.Y."/>
            <person name="Chen S.E."/>
            <person name="Zhou L.G."/>
            <person name="Ni X.B."/>
            <person name="Tian J.H."/>
            <person name="Sheng Y."/>
            <person name="Liu T."/>
            <person name="Pan Y.S."/>
            <person name="Xia L.Y."/>
            <person name="Li J."/>
            <person name="Zhao F."/>
            <person name="Cao W.C."/>
        </authorList>
    </citation>
    <scope>NUCLEOTIDE SEQUENCE [LARGE SCALE GENOMIC DNA]</scope>
    <source>
        <strain evidence="3">HaeL-2018</strain>
    </source>
</reference>
<keyword evidence="4" id="KW-1185">Reference proteome</keyword>
<dbReference type="Gene3D" id="1.10.10.60">
    <property type="entry name" value="Homeodomain-like"/>
    <property type="match status" value="1"/>
</dbReference>
<comment type="caution">
    <text evidence="3">The sequence shown here is derived from an EMBL/GenBank/DDBJ whole genome shotgun (WGS) entry which is preliminary data.</text>
</comment>
<dbReference type="Pfam" id="PF13837">
    <property type="entry name" value="Myb_DNA-bind_4"/>
    <property type="match status" value="1"/>
</dbReference>
<protein>
    <recommendedName>
        <fullName evidence="2">Myb/SANT-like DNA-binding domain-containing protein</fullName>
    </recommendedName>
</protein>